<dbReference type="EMBL" id="BLXY01000009">
    <property type="protein sequence ID" value="GFO65455.1"/>
    <property type="molecule type" value="Genomic_DNA"/>
</dbReference>
<feature type="transmembrane region" description="Helical" evidence="1">
    <location>
        <begin position="45"/>
        <end position="68"/>
    </location>
</feature>
<keyword evidence="1" id="KW-0812">Transmembrane</keyword>
<evidence type="ECO:0000313" key="3">
    <source>
        <dbReference type="Proteomes" id="UP000568888"/>
    </source>
</evidence>
<dbReference type="PANTHER" id="PTHR36443">
    <property type="entry name" value="BSR5223 PROTEIN"/>
    <property type="match status" value="1"/>
</dbReference>
<evidence type="ECO:0000256" key="1">
    <source>
        <dbReference type="SAM" id="Phobius"/>
    </source>
</evidence>
<dbReference type="Proteomes" id="UP000568888">
    <property type="component" value="Unassembled WGS sequence"/>
</dbReference>
<evidence type="ECO:0000313" key="2">
    <source>
        <dbReference type="EMBL" id="GFO65455.1"/>
    </source>
</evidence>
<protein>
    <recommendedName>
        <fullName evidence="4">DUF2905 domain-containing protein</fullName>
    </recommendedName>
</protein>
<comment type="caution">
    <text evidence="2">The sequence shown here is derived from an EMBL/GenBank/DDBJ whole genome shotgun (WGS) entry which is preliminary data.</text>
</comment>
<reference evidence="3" key="1">
    <citation type="submission" date="2020-06" db="EMBL/GenBank/DDBJ databases">
        <title>Draft genomic sequecing of Geomonas sp. Red736.</title>
        <authorList>
            <person name="Itoh H."/>
            <person name="Xu Z.X."/>
            <person name="Ushijima N."/>
            <person name="Masuda Y."/>
            <person name="Shiratori Y."/>
            <person name="Senoo K."/>
        </authorList>
    </citation>
    <scope>NUCLEOTIDE SEQUENCE [LARGE SCALE GENOMIC DNA]</scope>
    <source>
        <strain evidence="3">Red736</strain>
    </source>
</reference>
<proteinExistence type="predicted"/>
<name>A0A6V8MYY1_9BACT</name>
<accession>A0A6V8MYY1</accession>
<gene>
    <name evidence="2" type="ORF">GMPD_33740</name>
</gene>
<sequence>MPSFGKSLIILGLIIAAVGVLFTLAGRIPWLGRLPGDIYVKKENFTFYFPLATSIIISLVLSLILWLFRR</sequence>
<dbReference type="Pfam" id="PF11146">
    <property type="entry name" value="DUF2905"/>
    <property type="match status" value="1"/>
</dbReference>
<dbReference type="RefSeq" id="WP_183349559.1">
    <property type="nucleotide sequence ID" value="NZ_BLXY01000009.1"/>
</dbReference>
<keyword evidence="1" id="KW-1133">Transmembrane helix</keyword>
<feature type="transmembrane region" description="Helical" evidence="1">
    <location>
        <begin position="7"/>
        <end position="25"/>
    </location>
</feature>
<keyword evidence="1" id="KW-0472">Membrane</keyword>
<organism evidence="2 3">
    <name type="scientific">Geomonas paludis</name>
    <dbReference type="NCBI Taxonomy" id="2740185"/>
    <lineage>
        <taxon>Bacteria</taxon>
        <taxon>Pseudomonadati</taxon>
        <taxon>Thermodesulfobacteriota</taxon>
        <taxon>Desulfuromonadia</taxon>
        <taxon>Geobacterales</taxon>
        <taxon>Geobacteraceae</taxon>
        <taxon>Geomonas</taxon>
    </lineage>
</organism>
<dbReference type="PANTHER" id="PTHR36443:SF1">
    <property type="entry name" value="BSR5223 PROTEIN"/>
    <property type="match status" value="1"/>
</dbReference>
<evidence type="ECO:0008006" key="4">
    <source>
        <dbReference type="Google" id="ProtNLM"/>
    </source>
</evidence>
<dbReference type="InterPro" id="IPR021320">
    <property type="entry name" value="DUF2905"/>
</dbReference>
<dbReference type="AlphaFoldDB" id="A0A6V8MYY1"/>